<keyword evidence="3" id="KW-0679">Respiratory chain</keyword>
<reference evidence="7 8" key="1">
    <citation type="submission" date="2016-12" db="EMBL/GenBank/DDBJ databases">
        <authorList>
            <person name="Song W.-J."/>
            <person name="Kurnit D.M."/>
        </authorList>
    </citation>
    <scope>NUCLEOTIDE SEQUENCE [LARGE SCALE GENOMIC DNA]</scope>
    <source>
        <strain evidence="7 8">DSM 19599</strain>
    </source>
</reference>
<evidence type="ECO:0000313" key="7">
    <source>
        <dbReference type="EMBL" id="SHO61640.1"/>
    </source>
</evidence>
<evidence type="ECO:0000256" key="2">
    <source>
        <dbReference type="ARBA" id="ARBA00022448"/>
    </source>
</evidence>
<dbReference type="InterPro" id="IPR006885">
    <property type="entry name" value="NADH_UbQ_FeS_4_mit-like"/>
</dbReference>
<dbReference type="Gene3D" id="3.30.160.190">
    <property type="entry name" value="atu1810 like domain"/>
    <property type="match status" value="1"/>
</dbReference>
<proteinExistence type="predicted"/>
<keyword evidence="5" id="KW-0249">Electron transport</keyword>
<dbReference type="AlphaFoldDB" id="A0A1M7ZA00"/>
<evidence type="ECO:0000256" key="4">
    <source>
        <dbReference type="ARBA" id="ARBA00022946"/>
    </source>
</evidence>
<keyword evidence="2" id="KW-0813">Transport</keyword>
<evidence type="ECO:0000256" key="3">
    <source>
        <dbReference type="ARBA" id="ARBA00022660"/>
    </source>
</evidence>
<protein>
    <submittedName>
        <fullName evidence="7">ETC complex I subunit conserved region</fullName>
    </submittedName>
</protein>
<dbReference type="Pfam" id="PF04800">
    <property type="entry name" value="NDUS4"/>
    <property type="match status" value="1"/>
</dbReference>
<dbReference type="OrthoDB" id="9799572at2"/>
<dbReference type="PANTHER" id="PTHR12219">
    <property type="entry name" value="NADH-UBIQUINONE OXIDOREDUCTASE"/>
    <property type="match status" value="1"/>
</dbReference>
<comment type="subcellular location">
    <subcellularLocation>
        <location evidence="1">Membrane</location>
    </subcellularLocation>
</comment>
<evidence type="ECO:0000256" key="6">
    <source>
        <dbReference type="ARBA" id="ARBA00023136"/>
    </source>
</evidence>
<dbReference type="STRING" id="1123029.SAMN02745172_00843"/>
<dbReference type="GO" id="GO:0016020">
    <property type="term" value="C:membrane"/>
    <property type="evidence" value="ECO:0007669"/>
    <property type="project" value="UniProtKB-SubCell"/>
</dbReference>
<organism evidence="7 8">
    <name type="scientific">Pseudoxanthobacter soli DSM 19599</name>
    <dbReference type="NCBI Taxonomy" id="1123029"/>
    <lineage>
        <taxon>Bacteria</taxon>
        <taxon>Pseudomonadati</taxon>
        <taxon>Pseudomonadota</taxon>
        <taxon>Alphaproteobacteria</taxon>
        <taxon>Hyphomicrobiales</taxon>
        <taxon>Segnochrobactraceae</taxon>
        <taxon>Pseudoxanthobacter</taxon>
    </lineage>
</organism>
<keyword evidence="8" id="KW-1185">Reference proteome</keyword>
<gene>
    <name evidence="7" type="ORF">SAMN02745172_00843</name>
</gene>
<sequence>MVARIYKPARNAMQSGRARTHRWVLDFEPSEPRTVEPLMGWTSTSDVNGFVRLNFATKEEAVAYAERYGIAYQVAEPHEAAAKKISYSDNFRSDRVAPWTH</sequence>
<keyword evidence="4" id="KW-0809">Transit peptide</keyword>
<accession>A0A1M7ZA00</accession>
<evidence type="ECO:0000313" key="8">
    <source>
        <dbReference type="Proteomes" id="UP000186406"/>
    </source>
</evidence>
<name>A0A1M7ZA00_9HYPH</name>
<evidence type="ECO:0000256" key="5">
    <source>
        <dbReference type="ARBA" id="ARBA00022982"/>
    </source>
</evidence>
<dbReference type="Proteomes" id="UP000186406">
    <property type="component" value="Unassembled WGS sequence"/>
</dbReference>
<dbReference type="RefSeq" id="WP_073625859.1">
    <property type="nucleotide sequence ID" value="NZ_FRXO01000001.1"/>
</dbReference>
<dbReference type="InterPro" id="IPR038532">
    <property type="entry name" value="NDUFS4-like_sf"/>
</dbReference>
<dbReference type="PANTHER" id="PTHR12219:SF8">
    <property type="entry name" value="NADH DEHYDROGENASE [UBIQUINONE] IRON-SULFUR PROTEIN 4, MITOCHONDRIAL"/>
    <property type="match status" value="1"/>
</dbReference>
<dbReference type="EMBL" id="FRXO01000001">
    <property type="protein sequence ID" value="SHO61640.1"/>
    <property type="molecule type" value="Genomic_DNA"/>
</dbReference>
<evidence type="ECO:0000256" key="1">
    <source>
        <dbReference type="ARBA" id="ARBA00004370"/>
    </source>
</evidence>
<dbReference type="GO" id="GO:0022900">
    <property type="term" value="P:electron transport chain"/>
    <property type="evidence" value="ECO:0007669"/>
    <property type="project" value="InterPro"/>
</dbReference>
<keyword evidence="6" id="KW-0472">Membrane</keyword>